<dbReference type="AlphaFoldDB" id="A0A5A7S7F9"/>
<comment type="caution">
    <text evidence="3">The sequence shown here is derived from an EMBL/GenBank/DDBJ whole genome shotgun (WGS) entry which is preliminary data.</text>
</comment>
<evidence type="ECO:0000259" key="2">
    <source>
        <dbReference type="Pfam" id="PF26059"/>
    </source>
</evidence>
<dbReference type="Proteomes" id="UP000322244">
    <property type="component" value="Unassembled WGS sequence"/>
</dbReference>
<dbReference type="OrthoDB" id="4550407at2"/>
<name>A0A5A7S7F9_9NOCA</name>
<protein>
    <submittedName>
        <fullName evidence="3">Ammonium transporter</fullName>
    </submittedName>
</protein>
<feature type="signal peptide" evidence="1">
    <location>
        <begin position="1"/>
        <end position="29"/>
    </location>
</feature>
<reference evidence="3 4" key="1">
    <citation type="submission" date="2019-07" db="EMBL/GenBank/DDBJ databases">
        <title>Rhodococcus cavernicolus sp. nov., isolated from a cave.</title>
        <authorList>
            <person name="Lee S.D."/>
        </authorList>
    </citation>
    <scope>NUCLEOTIDE SEQUENCE [LARGE SCALE GENOMIC DNA]</scope>
    <source>
        <strain evidence="3 4">C1-24</strain>
    </source>
</reference>
<evidence type="ECO:0000313" key="4">
    <source>
        <dbReference type="Proteomes" id="UP000322244"/>
    </source>
</evidence>
<feature type="domain" description="DUF8020" evidence="2">
    <location>
        <begin position="35"/>
        <end position="108"/>
    </location>
</feature>
<dbReference type="Pfam" id="PF26059">
    <property type="entry name" value="DUF8020"/>
    <property type="match status" value="1"/>
</dbReference>
<keyword evidence="1" id="KW-0732">Signal</keyword>
<accession>A0A5A7S7F9</accession>
<organism evidence="3 4">
    <name type="scientific">Antrihabitans cavernicola</name>
    <dbReference type="NCBI Taxonomy" id="2495913"/>
    <lineage>
        <taxon>Bacteria</taxon>
        <taxon>Bacillati</taxon>
        <taxon>Actinomycetota</taxon>
        <taxon>Actinomycetes</taxon>
        <taxon>Mycobacteriales</taxon>
        <taxon>Nocardiaceae</taxon>
        <taxon>Antrihabitans</taxon>
    </lineage>
</organism>
<dbReference type="InterPro" id="IPR058333">
    <property type="entry name" value="DUF8020"/>
</dbReference>
<gene>
    <name evidence="3" type="ORF">FOY51_23120</name>
</gene>
<dbReference type="EMBL" id="VLNY01000016">
    <property type="protein sequence ID" value="KAA0018931.1"/>
    <property type="molecule type" value="Genomic_DNA"/>
</dbReference>
<feature type="chain" id="PRO_5039728229" evidence="1">
    <location>
        <begin position="30"/>
        <end position="223"/>
    </location>
</feature>
<dbReference type="RefSeq" id="WP_149432636.1">
    <property type="nucleotide sequence ID" value="NZ_VLNY01000016.1"/>
</dbReference>
<keyword evidence="4" id="KW-1185">Reference proteome</keyword>
<sequence length="223" mass="21804">MNIRRLTATAVLVIAAMGVGMGTSAAAPAAPTDKGVGYEAKLVDKTVVTTLDGGFFQVSSDGKTVDVKDKASGNALVTLPLAFNFNNATFPLVNKVSNDGKVLETTPDLLHGKPLLRPVASTIENQAAMSAFATQLGIATAIGGLTGTAIGAVVGGIIGSAGLLGGPVGLATILGGIATGAGVGGVIGTIVAGGPTLLIAGVDLVSTLTAPPGTSKYADQLPK</sequence>
<proteinExistence type="predicted"/>
<evidence type="ECO:0000313" key="3">
    <source>
        <dbReference type="EMBL" id="KAA0018931.1"/>
    </source>
</evidence>
<evidence type="ECO:0000256" key="1">
    <source>
        <dbReference type="SAM" id="SignalP"/>
    </source>
</evidence>